<comment type="caution">
    <text evidence="1">The sequence shown here is derived from an EMBL/GenBank/DDBJ whole genome shotgun (WGS) entry which is preliminary data.</text>
</comment>
<dbReference type="AlphaFoldDB" id="A0A0F9KDG0"/>
<name>A0A0F9KDG0_9ZZZZ</name>
<sequence>MPDKKLGIPSAAEIKRILKFITAIRETAPEVEEITFGDFKITFSPTNPEEDIDMKRVTGEGRFKPKNQFEEYAGTELPWSRNS</sequence>
<accession>A0A0F9KDG0</accession>
<proteinExistence type="predicted"/>
<evidence type="ECO:0000313" key="1">
    <source>
        <dbReference type="EMBL" id="KKM20163.1"/>
    </source>
</evidence>
<protein>
    <submittedName>
        <fullName evidence="1">Uncharacterized protein</fullName>
    </submittedName>
</protein>
<organism evidence="1">
    <name type="scientific">marine sediment metagenome</name>
    <dbReference type="NCBI Taxonomy" id="412755"/>
    <lineage>
        <taxon>unclassified sequences</taxon>
        <taxon>metagenomes</taxon>
        <taxon>ecological metagenomes</taxon>
    </lineage>
</organism>
<reference evidence="1" key="1">
    <citation type="journal article" date="2015" name="Nature">
        <title>Complex archaea that bridge the gap between prokaryotes and eukaryotes.</title>
        <authorList>
            <person name="Spang A."/>
            <person name="Saw J.H."/>
            <person name="Jorgensen S.L."/>
            <person name="Zaremba-Niedzwiedzka K."/>
            <person name="Martijn J."/>
            <person name="Lind A.E."/>
            <person name="van Eijk R."/>
            <person name="Schleper C."/>
            <person name="Guy L."/>
            <person name="Ettema T.J."/>
        </authorList>
    </citation>
    <scope>NUCLEOTIDE SEQUENCE</scope>
</reference>
<dbReference type="EMBL" id="LAZR01013825">
    <property type="protein sequence ID" value="KKM20163.1"/>
    <property type="molecule type" value="Genomic_DNA"/>
</dbReference>
<gene>
    <name evidence="1" type="ORF">LCGC14_1648240</name>
</gene>